<dbReference type="InterPro" id="IPR029030">
    <property type="entry name" value="Caspase-like_dom_sf"/>
</dbReference>
<keyword evidence="3" id="KW-0378">Hydrolase</keyword>
<dbReference type="GO" id="GO:0006915">
    <property type="term" value="P:apoptotic process"/>
    <property type="evidence" value="ECO:0007669"/>
    <property type="project" value="UniProtKB-KW"/>
</dbReference>
<evidence type="ECO:0000256" key="4">
    <source>
        <dbReference type="SAM" id="MobiDB-lite"/>
    </source>
</evidence>
<feature type="region of interest" description="Disordered" evidence="4">
    <location>
        <begin position="138"/>
        <end position="163"/>
    </location>
</feature>
<dbReference type="Pfam" id="PF00656">
    <property type="entry name" value="Peptidase_C14"/>
    <property type="match status" value="1"/>
</dbReference>
<reference evidence="6 7" key="1">
    <citation type="journal article" date="2019" name="Fungal Biol. Biotechnol.">
        <title>Draft genome sequence of fastidious pathogen Ceratobasidium theobromae, which causes vascular-streak dieback in Theobroma cacao.</title>
        <authorList>
            <person name="Ali S.S."/>
            <person name="Asman A."/>
            <person name="Shao J."/>
            <person name="Firmansyah A.P."/>
            <person name="Susilo A.W."/>
            <person name="Rosmana A."/>
            <person name="McMahon P."/>
            <person name="Junaid M."/>
            <person name="Guest D."/>
            <person name="Kheng T.Y."/>
            <person name="Meinhardt L.W."/>
            <person name="Bailey B.A."/>
        </authorList>
    </citation>
    <scope>NUCLEOTIDE SEQUENCE [LARGE SCALE GENOMIC DNA]</scope>
    <source>
        <strain evidence="6 7">CT2</strain>
    </source>
</reference>
<dbReference type="PANTHER" id="PTHR48104">
    <property type="entry name" value="METACASPASE-4"/>
    <property type="match status" value="1"/>
</dbReference>
<dbReference type="InterPro" id="IPR011600">
    <property type="entry name" value="Pept_C14_caspase"/>
</dbReference>
<proteinExistence type="inferred from homology"/>
<feature type="region of interest" description="Disordered" evidence="4">
    <location>
        <begin position="1"/>
        <end position="37"/>
    </location>
</feature>
<dbReference type="AlphaFoldDB" id="A0A5N5QVE0"/>
<keyword evidence="3" id="KW-0788">Thiol protease</keyword>
<comment type="similarity">
    <text evidence="1">Belongs to the peptidase C14B family.</text>
</comment>
<gene>
    <name evidence="6" type="ORF">CTheo_733</name>
</gene>
<feature type="compositionally biased region" description="Pro residues" evidence="4">
    <location>
        <begin position="141"/>
        <end position="150"/>
    </location>
</feature>
<evidence type="ECO:0000256" key="3">
    <source>
        <dbReference type="ARBA" id="ARBA00022807"/>
    </source>
</evidence>
<evidence type="ECO:0000256" key="1">
    <source>
        <dbReference type="ARBA" id="ARBA00009005"/>
    </source>
</evidence>
<evidence type="ECO:0000259" key="5">
    <source>
        <dbReference type="Pfam" id="PF00656"/>
    </source>
</evidence>
<sequence length="457" mass="51665">MSREQPTPMPGKGKRKIHQSNERERYNSAKRHKPAHETMGSKWLLSLGQEMALCRATQEDYLRLEGDGEEQFLLFSNAPSGWTSPPLSPHKRPASYGDYTSHCDVIWRSTPKRFGSDEQREYLCLNFPEIRFGSSSSPISPCAPPSPTPDLLPLSHSRASHSEPQHSSLLFDIVFTDEPKELDETQSLPEWAASSLAANSLPFNLHFGTRRALVIGIQYWNQTWNDPKHTSMTLRGTHEDAEDIVRLLLELGYQNEEITLMKDSPDIHPDYIPTHENIKRELTRLVYGALPGDRFFLYFAGHGKQVEDYNGDEADHLDEGKSRIIPCDWSTRYKYSDEGIIIDDYLRDTCVNPLPKLANLTALFDCCHAGTMLDLPYEYCGGPNAINTRIYGSTGAHVLCFAACKDDQKAYALSRGLVTEVGIHIHRFEQILNSKSFPIGIYERHKNASHGSDRVGL</sequence>
<comment type="caution">
    <text evidence="6">The sequence shown here is derived from an EMBL/GenBank/DDBJ whole genome shotgun (WGS) entry which is preliminary data.</text>
</comment>
<dbReference type="Proteomes" id="UP000383932">
    <property type="component" value="Unassembled WGS sequence"/>
</dbReference>
<dbReference type="PANTHER" id="PTHR48104:SF30">
    <property type="entry name" value="METACASPASE-1"/>
    <property type="match status" value="1"/>
</dbReference>
<protein>
    <submittedName>
        <fullName evidence="6">Metacaspase-1A</fullName>
    </submittedName>
</protein>
<dbReference type="EMBL" id="SSOP01000006">
    <property type="protein sequence ID" value="KAB5595720.1"/>
    <property type="molecule type" value="Genomic_DNA"/>
</dbReference>
<dbReference type="OrthoDB" id="3223806at2759"/>
<keyword evidence="2" id="KW-0053">Apoptosis</keyword>
<name>A0A5N5QVE0_9AGAM</name>
<organism evidence="6 7">
    <name type="scientific">Ceratobasidium theobromae</name>
    <dbReference type="NCBI Taxonomy" id="1582974"/>
    <lineage>
        <taxon>Eukaryota</taxon>
        <taxon>Fungi</taxon>
        <taxon>Dikarya</taxon>
        <taxon>Basidiomycota</taxon>
        <taxon>Agaricomycotina</taxon>
        <taxon>Agaricomycetes</taxon>
        <taxon>Cantharellales</taxon>
        <taxon>Ceratobasidiaceae</taxon>
        <taxon>Ceratobasidium</taxon>
    </lineage>
</organism>
<keyword evidence="7" id="KW-1185">Reference proteome</keyword>
<dbReference type="Gene3D" id="3.40.50.12660">
    <property type="match status" value="1"/>
</dbReference>
<dbReference type="GO" id="GO:0006508">
    <property type="term" value="P:proteolysis"/>
    <property type="evidence" value="ECO:0007669"/>
    <property type="project" value="InterPro"/>
</dbReference>
<dbReference type="GO" id="GO:0004197">
    <property type="term" value="F:cysteine-type endopeptidase activity"/>
    <property type="evidence" value="ECO:0007669"/>
    <property type="project" value="InterPro"/>
</dbReference>
<dbReference type="SUPFAM" id="SSF52129">
    <property type="entry name" value="Caspase-like"/>
    <property type="match status" value="1"/>
</dbReference>
<evidence type="ECO:0000313" key="6">
    <source>
        <dbReference type="EMBL" id="KAB5595720.1"/>
    </source>
</evidence>
<evidence type="ECO:0000313" key="7">
    <source>
        <dbReference type="Proteomes" id="UP000383932"/>
    </source>
</evidence>
<keyword evidence="3" id="KW-0645">Protease</keyword>
<dbReference type="InterPro" id="IPR050452">
    <property type="entry name" value="Metacaspase"/>
</dbReference>
<feature type="domain" description="Peptidase C14 caspase" evidence="5">
    <location>
        <begin position="209"/>
        <end position="412"/>
    </location>
</feature>
<accession>A0A5N5QVE0</accession>
<dbReference type="GO" id="GO:0005737">
    <property type="term" value="C:cytoplasm"/>
    <property type="evidence" value="ECO:0007669"/>
    <property type="project" value="TreeGrafter"/>
</dbReference>
<evidence type="ECO:0000256" key="2">
    <source>
        <dbReference type="ARBA" id="ARBA00022703"/>
    </source>
</evidence>